<accession>A0ABY9SXZ8</accession>
<evidence type="ECO:0000313" key="3">
    <source>
        <dbReference type="EMBL" id="WNC12469.1"/>
    </source>
</evidence>
<dbReference type="CDD" id="cd00885">
    <property type="entry name" value="cinA"/>
    <property type="match status" value="1"/>
</dbReference>
<name>A0ABY9SXZ8_BREBE</name>
<sequence length="414" mass="44853">MRAEIIAVGTELLLGQIANTNAQFMSQKLAEIGIGVYFHTVVGDNAERLTQVIRLAAGRSDLVIFTGGLGPTQDDLTKETVAEHVGVELVTDRPAMQHIEDFFLQRGIVMTENNRKQALVLAGSHVFANDFGMAPGMAIRHDSTTFVLLPGPPSELYPMVERYVMPYLTSLLPEQQVFHSRVFRFYGIGESALEERLLDLIEKQDNPTIAPYAKEFEVTLRVTARAATAEEGEALILPVENEIRNRVGQYIYGTGEDSSLHQVLVEELRTRGESIACAESCTGGTVASLITSVPGSSAVFRGGIVCYTNEVKNQVLGVPEEVLDTDGAVSETTAKLLAEQVREKLGSTYGVSVTGVAGPDPSEGKPVGLVYVGIAAEGLPTVVKELRLAGKRRAIVGRAAKFALFYALQMQKER</sequence>
<dbReference type="Proteomes" id="UP001256827">
    <property type="component" value="Chromosome"/>
</dbReference>
<evidence type="ECO:0000259" key="2">
    <source>
        <dbReference type="SMART" id="SM00852"/>
    </source>
</evidence>
<dbReference type="RefSeq" id="WP_310763917.1">
    <property type="nucleotide sequence ID" value="NZ_CP134050.1"/>
</dbReference>
<organism evidence="3 4">
    <name type="scientific">Brevibacillus brevis</name>
    <name type="common">Bacillus brevis</name>
    <dbReference type="NCBI Taxonomy" id="1393"/>
    <lineage>
        <taxon>Bacteria</taxon>
        <taxon>Bacillati</taxon>
        <taxon>Bacillota</taxon>
        <taxon>Bacilli</taxon>
        <taxon>Bacillales</taxon>
        <taxon>Paenibacillaceae</taxon>
        <taxon>Brevibacillus</taxon>
    </lineage>
</organism>
<dbReference type="InterPro" id="IPR008135">
    <property type="entry name" value="Competence-induced_CinA"/>
</dbReference>
<evidence type="ECO:0000313" key="4">
    <source>
        <dbReference type="Proteomes" id="UP001256827"/>
    </source>
</evidence>
<dbReference type="NCBIfam" id="TIGR00200">
    <property type="entry name" value="cinA_nterm"/>
    <property type="match status" value="1"/>
</dbReference>
<dbReference type="PIRSF" id="PIRSF006728">
    <property type="entry name" value="CinA"/>
    <property type="match status" value="1"/>
</dbReference>
<dbReference type="SMART" id="SM00852">
    <property type="entry name" value="MoCF_biosynth"/>
    <property type="match status" value="1"/>
</dbReference>
<feature type="domain" description="MoaB/Mog" evidence="2">
    <location>
        <begin position="4"/>
        <end position="170"/>
    </location>
</feature>
<gene>
    <name evidence="1" type="primary">cinA</name>
    <name evidence="3" type="ORF">RGB73_17200</name>
</gene>
<dbReference type="InterPro" id="IPR001453">
    <property type="entry name" value="MoaB/Mog_dom"/>
</dbReference>
<dbReference type="Pfam" id="PF18146">
    <property type="entry name" value="CinA_KH"/>
    <property type="match status" value="1"/>
</dbReference>
<dbReference type="HAMAP" id="MF_00226_B">
    <property type="entry name" value="CinA_B"/>
    <property type="match status" value="1"/>
</dbReference>
<dbReference type="SUPFAM" id="SSF53218">
    <property type="entry name" value="Molybdenum cofactor biosynthesis proteins"/>
    <property type="match status" value="1"/>
</dbReference>
<keyword evidence="4" id="KW-1185">Reference proteome</keyword>
<dbReference type="Gene3D" id="3.40.980.10">
    <property type="entry name" value="MoaB/Mog-like domain"/>
    <property type="match status" value="1"/>
</dbReference>
<dbReference type="Pfam" id="PF02464">
    <property type="entry name" value="CinA"/>
    <property type="match status" value="1"/>
</dbReference>
<dbReference type="NCBIfam" id="TIGR00199">
    <property type="entry name" value="PncC_domain"/>
    <property type="match status" value="1"/>
</dbReference>
<dbReference type="Pfam" id="PF00994">
    <property type="entry name" value="MoCF_biosynth"/>
    <property type="match status" value="1"/>
</dbReference>
<dbReference type="InterPro" id="IPR036653">
    <property type="entry name" value="CinA-like_C"/>
</dbReference>
<protein>
    <recommendedName>
        <fullName evidence="1">Putative competence-damage inducible protein</fullName>
    </recommendedName>
</protein>
<evidence type="ECO:0000256" key="1">
    <source>
        <dbReference type="HAMAP-Rule" id="MF_00226"/>
    </source>
</evidence>
<comment type="similarity">
    <text evidence="1">Belongs to the CinA family.</text>
</comment>
<dbReference type="InterPro" id="IPR050101">
    <property type="entry name" value="CinA"/>
</dbReference>
<dbReference type="PANTHER" id="PTHR13939">
    <property type="entry name" value="NICOTINAMIDE-NUCLEOTIDE AMIDOHYDROLASE PNCC"/>
    <property type="match status" value="1"/>
</dbReference>
<dbReference type="NCBIfam" id="TIGR00177">
    <property type="entry name" value="molyb_syn"/>
    <property type="match status" value="1"/>
</dbReference>
<dbReference type="InterPro" id="IPR036425">
    <property type="entry name" value="MoaB/Mog-like_dom_sf"/>
</dbReference>
<dbReference type="Gene3D" id="3.90.950.20">
    <property type="entry name" value="CinA-like"/>
    <property type="match status" value="1"/>
</dbReference>
<dbReference type="SUPFAM" id="SSF142433">
    <property type="entry name" value="CinA-like"/>
    <property type="match status" value="1"/>
</dbReference>
<dbReference type="NCBIfam" id="NF001813">
    <property type="entry name" value="PRK00549.1"/>
    <property type="match status" value="1"/>
</dbReference>
<dbReference type="EMBL" id="CP134050">
    <property type="protein sequence ID" value="WNC12469.1"/>
    <property type="molecule type" value="Genomic_DNA"/>
</dbReference>
<dbReference type="PANTHER" id="PTHR13939:SF0">
    <property type="entry name" value="NMN AMIDOHYDROLASE-LIKE PROTEIN YFAY"/>
    <property type="match status" value="1"/>
</dbReference>
<dbReference type="Gene3D" id="3.30.70.2860">
    <property type="match status" value="1"/>
</dbReference>
<dbReference type="InterPro" id="IPR008136">
    <property type="entry name" value="CinA_C"/>
</dbReference>
<proteinExistence type="inferred from homology"/>
<reference evidence="3 4" key="1">
    <citation type="submission" date="2023-09" db="EMBL/GenBank/DDBJ databases">
        <title>Complete Genome and Methylome dissection of Bacillus brevis NEB573 original source of BbsI restriction endonuclease.</title>
        <authorList>
            <person name="Fomenkov A."/>
            <person name="Roberts R.D."/>
        </authorList>
    </citation>
    <scope>NUCLEOTIDE SEQUENCE [LARGE SCALE GENOMIC DNA]</scope>
    <source>
        <strain evidence="3 4">NEB573</strain>
    </source>
</reference>
<dbReference type="InterPro" id="IPR041424">
    <property type="entry name" value="CinA_KH"/>
</dbReference>